<dbReference type="PANTHER" id="PTHR33217">
    <property type="entry name" value="TRANSPOSASE FOR INSERTION SEQUENCE ELEMENT IS1081"/>
    <property type="match status" value="1"/>
</dbReference>
<dbReference type="OrthoDB" id="9779930at2"/>
<keyword evidence="9" id="KW-1185">Reference proteome</keyword>
<dbReference type="Pfam" id="PF00872">
    <property type="entry name" value="Transposase_mut"/>
    <property type="match status" value="1"/>
</dbReference>
<organism evidence="7 9">
    <name type="scientific">Thiolapillus brandeum</name>
    <dbReference type="NCBI Taxonomy" id="1076588"/>
    <lineage>
        <taxon>Bacteria</taxon>
        <taxon>Pseudomonadati</taxon>
        <taxon>Pseudomonadota</taxon>
        <taxon>Gammaproteobacteria</taxon>
        <taxon>Chromatiales</taxon>
        <taxon>Sedimenticolaceae</taxon>
        <taxon>Thiolapillus</taxon>
    </lineage>
</organism>
<evidence type="ECO:0000256" key="5">
    <source>
        <dbReference type="ARBA" id="ARBA00023172"/>
    </source>
</evidence>
<dbReference type="GO" id="GO:0003677">
    <property type="term" value="F:DNA binding"/>
    <property type="evidence" value="ECO:0007669"/>
    <property type="project" value="UniProtKB-UniRule"/>
</dbReference>
<dbReference type="KEGG" id="tbn:TBH_C1912"/>
<dbReference type="KEGG" id="tbn:TBH_C0605"/>
<keyword evidence="4 6" id="KW-0238">DNA-binding</keyword>
<accession>A0A7U6GH90</accession>
<dbReference type="RefSeq" id="WP_041065368.1">
    <property type="nucleotide sequence ID" value="NZ_AP012273.1"/>
</dbReference>
<dbReference type="PROSITE" id="PS01007">
    <property type="entry name" value="TRANSPOSASE_MUTATOR"/>
    <property type="match status" value="1"/>
</dbReference>
<evidence type="ECO:0000256" key="6">
    <source>
        <dbReference type="RuleBase" id="RU365089"/>
    </source>
</evidence>
<dbReference type="EMBL" id="AP012273">
    <property type="protein sequence ID" value="BAO44827.1"/>
    <property type="molecule type" value="Genomic_DNA"/>
</dbReference>
<dbReference type="InterPro" id="IPR001207">
    <property type="entry name" value="Transposase_mutator"/>
</dbReference>
<reference evidence="7 9" key="1">
    <citation type="journal article" date="2014" name="PLoS ONE">
        <title>Physiological and genomic features of a novel sulfur-oxidizing gammaproteobacterium belonging to a previously uncultivated symbiotic lineage isolated from a hydrothermal vent.</title>
        <authorList>
            <person name="Nunoura T."/>
            <person name="Takaki Y."/>
            <person name="Kazama H."/>
            <person name="Kakuta J."/>
            <person name="Shimamura S."/>
            <person name="Makita H."/>
            <person name="Hirai M."/>
            <person name="Miyazaki M."/>
            <person name="Takai K."/>
        </authorList>
    </citation>
    <scope>NUCLEOTIDE SEQUENCE [LARGE SCALE GENOMIC DNA]</scope>
    <source>
        <strain evidence="7 9">Hiromi1</strain>
    </source>
</reference>
<dbReference type="EMBL" id="AP012273">
    <property type="protein sequence ID" value="BAO43543.1"/>
    <property type="molecule type" value="Genomic_DNA"/>
</dbReference>
<dbReference type="NCBIfam" id="NF033543">
    <property type="entry name" value="transpos_IS256"/>
    <property type="match status" value="1"/>
</dbReference>
<sequence length="421" mass="47890">MSKDNVVALSSPEEIEDPLTELLHNGAKRLIQQAIEAELADLLARYTGEVDEQGRRTVVRNGYLPEREILTGVGPVSVKVPKVRSRGEEAVVFRSSLVPPYVRKARRVEAALPWLYLKGISTGQMQEALEVLVGSEAKGLSASVIGRLKRDWEAEYTEWCCRDVSRDRWVYWWADGIYSGLRAERQKLCALVIIGVNERGEKHFLAIEDGVRESTQSWREVLLDLKKRGLEEAPKLAAGDGALGFWAALDEVYPETRHQRCWVHKTANVLNYLPKGVQPKAKKALQEIWMAENRASAHKALAHFVKTYQAKYPKAVACLEKDREALLAFYDFPAEHWVHIRTTNPIESTFATIRHRTDQTKGCVSRNTMLAMLYKLGMSAEKRWRRIRGFNYLAKIIEGVKFRDGVEEEVNNETDDSRNVA</sequence>
<dbReference type="AlphaFoldDB" id="A0A7U6GH90"/>
<evidence type="ECO:0000313" key="8">
    <source>
        <dbReference type="EMBL" id="BAO44827.1"/>
    </source>
</evidence>
<dbReference type="Proteomes" id="UP000031631">
    <property type="component" value="Chromosome"/>
</dbReference>
<comment type="similarity">
    <text evidence="2 6">Belongs to the transposase mutator family.</text>
</comment>
<evidence type="ECO:0000256" key="2">
    <source>
        <dbReference type="ARBA" id="ARBA00010961"/>
    </source>
</evidence>
<name>A0A7U6GH90_9GAMM</name>
<keyword evidence="5 6" id="KW-0233">DNA recombination</keyword>
<evidence type="ECO:0000256" key="4">
    <source>
        <dbReference type="ARBA" id="ARBA00023125"/>
    </source>
</evidence>
<evidence type="ECO:0000256" key="3">
    <source>
        <dbReference type="ARBA" id="ARBA00022578"/>
    </source>
</evidence>
<proteinExistence type="inferred from homology"/>
<dbReference type="GO" id="GO:0004803">
    <property type="term" value="F:transposase activity"/>
    <property type="evidence" value="ECO:0007669"/>
    <property type="project" value="UniProtKB-UniRule"/>
</dbReference>
<comment type="function">
    <text evidence="1 6">Required for the transposition of the insertion element.</text>
</comment>
<evidence type="ECO:0000313" key="7">
    <source>
        <dbReference type="EMBL" id="BAO43543.1"/>
    </source>
</evidence>
<evidence type="ECO:0000313" key="9">
    <source>
        <dbReference type="Proteomes" id="UP000031631"/>
    </source>
</evidence>
<evidence type="ECO:0000256" key="1">
    <source>
        <dbReference type="ARBA" id="ARBA00002190"/>
    </source>
</evidence>
<dbReference type="GO" id="GO:0006313">
    <property type="term" value="P:DNA transposition"/>
    <property type="evidence" value="ECO:0007669"/>
    <property type="project" value="UniProtKB-UniRule"/>
</dbReference>
<protein>
    <recommendedName>
        <fullName evidence="6">Mutator family transposase</fullName>
    </recommendedName>
</protein>
<keyword evidence="3 6" id="KW-0815">Transposition</keyword>
<keyword evidence="6" id="KW-0814">Transposable element</keyword>
<dbReference type="PANTHER" id="PTHR33217:SF9">
    <property type="entry name" value="MUTATOR FAMILY TRANSPOSASE"/>
    <property type="match status" value="1"/>
</dbReference>
<gene>
    <name evidence="7" type="ORF">TBH_C0605</name>
    <name evidence="8" type="ORF">TBH_C1912</name>
</gene>